<sequence>MYNRTFMEYITHSSFALILLIGSIAALIYIFFRMSKRRNEQ</sequence>
<dbReference type="AlphaFoldDB" id="G9QL57"/>
<feature type="transmembrane region" description="Helical" evidence="1">
    <location>
        <begin position="12"/>
        <end position="32"/>
    </location>
</feature>
<keyword evidence="1" id="KW-1133">Transmembrane helix</keyword>
<keyword evidence="3" id="KW-1185">Reference proteome</keyword>
<dbReference type="Proteomes" id="UP000011747">
    <property type="component" value="Unassembled WGS sequence"/>
</dbReference>
<dbReference type="PATRIC" id="fig|665952.3.peg.1770"/>
<dbReference type="RefSeq" id="WP_003354088.1">
    <property type="nucleotide sequence ID" value="NZ_JH414752.1"/>
</dbReference>
<evidence type="ECO:0000313" key="2">
    <source>
        <dbReference type="EMBL" id="EHL78122.1"/>
    </source>
</evidence>
<protein>
    <submittedName>
        <fullName evidence="2">Uncharacterized protein</fullName>
    </submittedName>
</protein>
<keyword evidence="1" id="KW-0812">Transmembrane</keyword>
<organism evidence="2 3">
    <name type="scientific">Bacillus smithii 7_3_47FAA</name>
    <dbReference type="NCBI Taxonomy" id="665952"/>
    <lineage>
        <taxon>Bacteria</taxon>
        <taxon>Bacillati</taxon>
        <taxon>Bacillota</taxon>
        <taxon>Bacilli</taxon>
        <taxon>Bacillales</taxon>
        <taxon>Bacillaceae</taxon>
        <taxon>Bacillus</taxon>
    </lineage>
</organism>
<reference evidence="2 3" key="1">
    <citation type="submission" date="2011-09" db="EMBL/GenBank/DDBJ databases">
        <title>The Genome Sequence of Bacillus smithii 7_3_47FAA.</title>
        <authorList>
            <consortium name="The Broad Institute Genome Sequencing Platform"/>
            <person name="Earl A."/>
            <person name="Ward D."/>
            <person name="Feldgarden M."/>
            <person name="Gevers D."/>
            <person name="Daigneault M."/>
            <person name="Strauss J."/>
            <person name="Allen-Vercoe E."/>
            <person name="Young S.K."/>
            <person name="Zeng Q."/>
            <person name="Gargeya S."/>
            <person name="Fitzgerald M."/>
            <person name="Haas B."/>
            <person name="Abouelleil A."/>
            <person name="Alvarado L."/>
            <person name="Arachchi H.M."/>
            <person name="Berlin A."/>
            <person name="Brown A."/>
            <person name="Chapman S.B."/>
            <person name="Chen Z."/>
            <person name="Dunbar C."/>
            <person name="Freedman E."/>
            <person name="Gearin G."/>
            <person name="Goldberg J."/>
            <person name="Griggs A."/>
            <person name="Gujja S."/>
            <person name="Heiman D."/>
            <person name="Howarth C."/>
            <person name="Larson L."/>
            <person name="Lui A."/>
            <person name="MacDonald P.J.P."/>
            <person name="Montmayeur A."/>
            <person name="Murphy C."/>
            <person name="Neiman D."/>
            <person name="Pearson M."/>
            <person name="Priest M."/>
            <person name="Roberts A."/>
            <person name="Saif S."/>
            <person name="Shea T."/>
            <person name="Shenoy N."/>
            <person name="Sisk P."/>
            <person name="Stolte C."/>
            <person name="Sykes S."/>
            <person name="Wortman J."/>
            <person name="Nusbaum C."/>
            <person name="Birren B."/>
        </authorList>
    </citation>
    <scope>NUCLEOTIDE SEQUENCE [LARGE SCALE GENOMIC DNA]</scope>
    <source>
        <strain evidence="2 3">7_3_47FAA</strain>
    </source>
</reference>
<comment type="caution">
    <text evidence="2">The sequence shown here is derived from an EMBL/GenBank/DDBJ whole genome shotgun (WGS) entry which is preliminary data.</text>
</comment>
<dbReference type="EMBL" id="ACWF01000092">
    <property type="protein sequence ID" value="EHL78122.1"/>
    <property type="molecule type" value="Genomic_DNA"/>
</dbReference>
<keyword evidence="1" id="KW-0472">Membrane</keyword>
<evidence type="ECO:0000313" key="3">
    <source>
        <dbReference type="Proteomes" id="UP000011747"/>
    </source>
</evidence>
<accession>G9QL57</accession>
<evidence type="ECO:0000256" key="1">
    <source>
        <dbReference type="SAM" id="Phobius"/>
    </source>
</evidence>
<name>G9QL57_9BACI</name>
<proteinExistence type="predicted"/>
<gene>
    <name evidence="2" type="ORF">HMPREF1015_02467</name>
</gene>
<dbReference type="HOGENOM" id="CLU_218988_0_0_9"/>
<dbReference type="NCBIfam" id="NF045534">
    <property type="entry name" value="small_EYxxD"/>
    <property type="match status" value="1"/>
</dbReference>